<dbReference type="Proteomes" id="UP000092952">
    <property type="component" value="Chromosome"/>
</dbReference>
<evidence type="ECO:0000259" key="2">
    <source>
        <dbReference type="Pfam" id="PF04909"/>
    </source>
</evidence>
<evidence type="ECO:0000256" key="1">
    <source>
        <dbReference type="ARBA" id="ARBA00023239"/>
    </source>
</evidence>
<dbReference type="PANTHER" id="PTHR21240">
    <property type="entry name" value="2-AMINO-3-CARBOXYLMUCONATE-6-SEMIALDEHYDE DECARBOXYLASE"/>
    <property type="match status" value="1"/>
</dbReference>
<dbReference type="GO" id="GO:0019748">
    <property type="term" value="P:secondary metabolic process"/>
    <property type="evidence" value="ECO:0007669"/>
    <property type="project" value="TreeGrafter"/>
</dbReference>
<dbReference type="InterPro" id="IPR032466">
    <property type="entry name" value="Metal_Hydrolase"/>
</dbReference>
<proteinExistence type="predicted"/>
<dbReference type="AlphaFoldDB" id="A0A1B1YPZ8"/>
<dbReference type="OrthoDB" id="8617321at2"/>
<keyword evidence="4" id="KW-1185">Reference proteome</keyword>
<feature type="domain" description="Amidohydrolase-related" evidence="2">
    <location>
        <begin position="85"/>
        <end position="374"/>
    </location>
</feature>
<accession>A0A1B1YPZ8</accession>
<dbReference type="Pfam" id="PF04909">
    <property type="entry name" value="Amidohydro_2"/>
    <property type="match status" value="1"/>
</dbReference>
<dbReference type="SUPFAM" id="SSF51556">
    <property type="entry name" value="Metallo-dependent hydrolases"/>
    <property type="match status" value="1"/>
</dbReference>
<dbReference type="Gene3D" id="3.20.20.140">
    <property type="entry name" value="Metal-dependent hydrolases"/>
    <property type="match status" value="1"/>
</dbReference>
<dbReference type="PANTHER" id="PTHR21240:SF28">
    <property type="entry name" value="ISO-OROTATE DECARBOXYLASE (EUROFUNG)"/>
    <property type="match status" value="1"/>
</dbReference>
<organism evidence="3 4">
    <name type="scientific">Immundisolibacter cernigliae</name>
    <dbReference type="NCBI Taxonomy" id="1810504"/>
    <lineage>
        <taxon>Bacteria</taxon>
        <taxon>Pseudomonadati</taxon>
        <taxon>Pseudomonadota</taxon>
        <taxon>Gammaproteobacteria</taxon>
        <taxon>Immundisolibacterales</taxon>
        <taxon>Immundisolibacteraceae</taxon>
        <taxon>Immundisolibacter</taxon>
    </lineage>
</organism>
<name>A0A1B1YPZ8_9GAMM</name>
<dbReference type="GO" id="GO:0005737">
    <property type="term" value="C:cytoplasm"/>
    <property type="evidence" value="ECO:0007669"/>
    <property type="project" value="TreeGrafter"/>
</dbReference>
<dbReference type="InterPro" id="IPR032465">
    <property type="entry name" value="ACMSD"/>
</dbReference>
<evidence type="ECO:0000313" key="4">
    <source>
        <dbReference type="Proteomes" id="UP000092952"/>
    </source>
</evidence>
<dbReference type="RefSeq" id="WP_068802356.1">
    <property type="nucleotide sequence ID" value="NZ_CP014671.1"/>
</dbReference>
<protein>
    <recommendedName>
        <fullName evidence="2">Amidohydrolase-related domain-containing protein</fullName>
    </recommendedName>
</protein>
<dbReference type="STRING" id="1810504.PG2T_00620"/>
<keyword evidence="1" id="KW-0456">Lyase</keyword>
<dbReference type="GO" id="GO:0016787">
    <property type="term" value="F:hydrolase activity"/>
    <property type="evidence" value="ECO:0007669"/>
    <property type="project" value="InterPro"/>
</dbReference>
<reference evidence="4" key="1">
    <citation type="submission" date="2016-03" db="EMBL/GenBank/DDBJ databases">
        <title>Complete genome sequence of Solimmundus cernigliae, representing a novel lineage of polycyclic aromatic hydrocarbon degraders within the Gammaproteobacteria.</title>
        <authorList>
            <person name="Singleton D.R."/>
            <person name="Dickey A.N."/>
            <person name="Scholl E.H."/>
            <person name="Wright F.A."/>
            <person name="Aitken M.D."/>
        </authorList>
    </citation>
    <scope>NUCLEOTIDE SEQUENCE [LARGE SCALE GENOMIC DNA]</scope>
    <source>
        <strain evidence="4">TR3.2</strain>
    </source>
</reference>
<evidence type="ECO:0000313" key="3">
    <source>
        <dbReference type="EMBL" id="ANX02842.1"/>
    </source>
</evidence>
<dbReference type="EMBL" id="CP014671">
    <property type="protein sequence ID" value="ANX02842.1"/>
    <property type="molecule type" value="Genomic_DNA"/>
</dbReference>
<gene>
    <name evidence="3" type="ORF">PG2T_00620</name>
</gene>
<sequence>MSETNYQGPLLSADSHVVEPRDLWVKRMDSKWRDRAPRIESLDGLGDCMLVDGLKPRPLAFEGPMIEFKARGVEIPKITDFRYEDTRPGGWDPDARMQDQDMDGVSGEVIYPGVGLFVCETPDAEYEYAVCRTYNDWLAEFCAAHPTRLKGAAMLPGKGPIEWAVAEAERAIGKLGLAAVMLPATNTAQPYNQPVWDALWARLEEMRVVATFHLGGTSFPAHIRGPGASGSLVCGGKFQQLAEPLNLVIWGGAPMRFPNMKWSLVEGGIGWIAAVLDLMDHWWNDHKGWMKPRLEETPSTYFHRNFFATFEDDRAGVRTRDIIGIDNIMWGSDYPHTEGVWPFSRRQVGRDFADCPADQTRKIVYENVARVFGFPIAA</sequence>
<dbReference type="InterPro" id="IPR006680">
    <property type="entry name" value="Amidohydro-rel"/>
</dbReference>
<dbReference type="GO" id="GO:0016831">
    <property type="term" value="F:carboxy-lyase activity"/>
    <property type="evidence" value="ECO:0007669"/>
    <property type="project" value="InterPro"/>
</dbReference>
<dbReference type="KEGG" id="gbi:PG2T_00620"/>
<dbReference type="InParanoid" id="A0A1B1YPZ8"/>